<sequence>MWILGLVILVLLLAELVPAYLNVNVNTQIEPIPTVTAPTQSITFSSPPVYQENYSTVYSKPDISTLEEIPANLLNNSVIEINGNSNLLTLLLKTLSLNASEISPENYQKFLQIASSLYSIIHGYSYVNINNTVIEIPFNVSYPTSFPNNWSYPPSDKLIVNSPVYRIINETSITTNVVLSINNYTYLLYKHTTTNGNVTNVYEYYAMDVQVVAYLYANNNLINLQYLSTTFYWNGGANSSIISGYVTVPPGVQEEVYGSYSIYTTPGFKKHTNVEGNITYNYYIYYPKGPYSTTVGYTFNWYEYNVTLPIQILVFNGTNPQTIVGNKIYNSRDFTAYFSYITWSSDPNANGTTIITSDYIRVANYSIERTWNAGSVEIIPQPIVQQNGNTINYVLTFNVQSDLIQPPSWIFEPIEENVTVEKDWFNFLNLIAFAHTLYKVLNYNLTAYDYYVSILTFYGGTNDSCYYKMYNDSLALFSIFSPWNITKGILNLAAGEWNSTWIYVMGSNLLNTIFYGLLDSNNNSWLIYDPDIVYATYYDENPIGFQFTTYPQENSTPPAVVLNPFPTSIIVKYGIYYYNPLPYSTFTYETQKIIFQYYYNSDIDRMITL</sequence>
<accession>Q0ZNV5</accession>
<dbReference type="AlphaFoldDB" id="Q0ZNV5"/>
<evidence type="ECO:0000313" key="1">
    <source>
        <dbReference type="EMBL" id="ABE99611.1"/>
    </source>
</evidence>
<protein>
    <submittedName>
        <fullName evidence="1">Uncharacterized protein</fullName>
    </submittedName>
</protein>
<geneLocation type="plasmid" evidence="1">
    <name>pSOG1</name>
</geneLocation>
<keyword evidence="1" id="KW-0614">Plasmid</keyword>
<dbReference type="EMBL" id="DQ335583">
    <property type="protein sequence ID" value="ABE99611.1"/>
    <property type="molecule type" value="Genomic_DNA"/>
</dbReference>
<name>Q0ZNV5_SACIS</name>
<reference evidence="1" key="1">
    <citation type="journal article" date="2006" name="Microbiology">
        <title>Two novel conjugative plasmids from a single strain of Sulfolobus.</title>
        <authorList>
            <person name="Erauso G."/>
            <person name="Stedman K.M."/>
            <person name="van de Werken H.J."/>
            <person name="Zillig W."/>
            <person name="van der Oost J."/>
        </authorList>
    </citation>
    <scope>NUCLEOTIDE SEQUENCE</scope>
    <source>
        <strain evidence="1">SOG2/4</strain>
        <plasmid evidence="1">pSOG1</plasmid>
    </source>
</reference>
<proteinExistence type="predicted"/>
<organism evidence="1">
    <name type="scientific">Saccharolobus islandicus</name>
    <name type="common">Sulfolobus islandicus</name>
    <dbReference type="NCBI Taxonomy" id="43080"/>
    <lineage>
        <taxon>Archaea</taxon>
        <taxon>Thermoproteota</taxon>
        <taxon>Thermoprotei</taxon>
        <taxon>Sulfolobales</taxon>
        <taxon>Sulfolobaceae</taxon>
        <taxon>Saccharolobus</taxon>
    </lineage>
</organism>